<sequence>MKKFFCFIIFSLLLLTFSVKVSAEEANNDNSTLFNQQDEIVQVFNYSNQKIYITQDDVDLMAKVVYAESNSEPFEGQVAVASVILNRVQYPEFPKTIQGVIKQKGAFSCVKNGDINVTPNQNSYTAVAQALKGVDPTGRSTFFYNPEIATSEWMKNINKKNIKYIGNHVFFIVN</sequence>
<evidence type="ECO:0000313" key="4">
    <source>
        <dbReference type="Proteomes" id="UP000184604"/>
    </source>
</evidence>
<keyword evidence="3" id="KW-0378">Hydrolase</keyword>
<organism evidence="3 4">
    <name type="scientific">Clostridium kluyveri</name>
    <dbReference type="NCBI Taxonomy" id="1534"/>
    <lineage>
        <taxon>Bacteria</taxon>
        <taxon>Bacillati</taxon>
        <taxon>Bacillota</taxon>
        <taxon>Clostridia</taxon>
        <taxon>Eubacteriales</taxon>
        <taxon>Clostridiaceae</taxon>
        <taxon>Clostridium</taxon>
    </lineage>
</organism>
<dbReference type="Gene3D" id="6.20.240.60">
    <property type="match status" value="1"/>
</dbReference>
<proteinExistence type="predicted"/>
<evidence type="ECO:0000259" key="2">
    <source>
        <dbReference type="Pfam" id="PF07486"/>
    </source>
</evidence>
<dbReference type="Proteomes" id="UP000184604">
    <property type="component" value="Chromosome"/>
</dbReference>
<dbReference type="AlphaFoldDB" id="A0A1L5F3M7"/>
<feature type="chain" id="PRO_5013335539" evidence="1">
    <location>
        <begin position="24"/>
        <end position="174"/>
    </location>
</feature>
<evidence type="ECO:0000313" key="3">
    <source>
        <dbReference type="EMBL" id="APM37604.1"/>
    </source>
</evidence>
<feature type="signal peptide" evidence="1">
    <location>
        <begin position="1"/>
        <end position="23"/>
    </location>
</feature>
<dbReference type="InterPro" id="IPR042047">
    <property type="entry name" value="SleB_dom1"/>
</dbReference>
<dbReference type="Gene3D" id="1.10.10.2520">
    <property type="entry name" value="Cell wall hydrolase SleB, domain 1"/>
    <property type="match status" value="1"/>
</dbReference>
<reference evidence="3 4" key="1">
    <citation type="submission" date="2016-12" db="EMBL/GenBank/DDBJ databases">
        <title>Complete genome sequence of Clostridium kluyveri JZZ isolated from the pit mud of a Chinese flavor liquor-making factory.</title>
        <authorList>
            <person name="Wang Y."/>
        </authorList>
    </citation>
    <scope>NUCLEOTIDE SEQUENCE [LARGE SCALE GENOMIC DNA]</scope>
    <source>
        <strain evidence="3 4">JZZ</strain>
    </source>
</reference>
<accession>A0A1L5F3M7</accession>
<dbReference type="Pfam" id="PF07486">
    <property type="entry name" value="Hydrolase_2"/>
    <property type="match status" value="1"/>
</dbReference>
<dbReference type="GO" id="GO:0016787">
    <property type="term" value="F:hydrolase activity"/>
    <property type="evidence" value="ECO:0007669"/>
    <property type="project" value="UniProtKB-KW"/>
</dbReference>
<gene>
    <name evidence="3" type="ORF">BS101_01980</name>
</gene>
<name>A0A1L5F3M7_CLOKL</name>
<dbReference type="RefSeq" id="WP_073537292.1">
    <property type="nucleotide sequence ID" value="NZ_CP018335.1"/>
</dbReference>
<dbReference type="EMBL" id="CP018335">
    <property type="protein sequence ID" value="APM37604.1"/>
    <property type="molecule type" value="Genomic_DNA"/>
</dbReference>
<keyword evidence="1" id="KW-0732">Signal</keyword>
<dbReference type="OrthoDB" id="9785345at2"/>
<protein>
    <submittedName>
        <fullName evidence="3">Cell wall hydrolase</fullName>
    </submittedName>
</protein>
<dbReference type="InterPro" id="IPR011105">
    <property type="entry name" value="Cell_wall_hydrolase_SleB"/>
</dbReference>
<feature type="domain" description="Cell wall hydrolase SleB" evidence="2">
    <location>
        <begin position="71"/>
        <end position="171"/>
    </location>
</feature>
<evidence type="ECO:0000256" key="1">
    <source>
        <dbReference type="SAM" id="SignalP"/>
    </source>
</evidence>